<reference evidence="1" key="2">
    <citation type="journal article" date="2022" name="Nat. Biotechnol.">
        <title>Carbon-negative production of acetone and isopropanol by gas fermentation at industrial pilot scale.</title>
        <authorList>
            <person name="Liew F.E."/>
            <person name="Nogle R."/>
            <person name="Abdalla T."/>
            <person name="Rasor B.J."/>
            <person name="Canter C."/>
            <person name="Jensen R.O."/>
            <person name="Wang L."/>
            <person name="Strutz J."/>
            <person name="Chirania P."/>
            <person name="De Tissera S."/>
            <person name="Mueller A.P."/>
            <person name="Ruan Z."/>
            <person name="Gao A."/>
            <person name="Tran L."/>
            <person name="Engle N.L."/>
            <person name="Bromley J.C."/>
            <person name="Daniell J."/>
            <person name="Conrado R."/>
            <person name="Tschaplinski T.J."/>
            <person name="Giannone R.J."/>
            <person name="Hettich R.L."/>
            <person name="Karim A.S."/>
            <person name="Simpson S.D."/>
            <person name="Brown S.D."/>
            <person name="Leang C."/>
            <person name="Jewett M.C."/>
            <person name="Kopke M."/>
        </authorList>
    </citation>
    <scope>NUCLEOTIDE SEQUENCE</scope>
    <source>
        <strain evidence="1">DJ080</strain>
    </source>
</reference>
<comment type="caution">
    <text evidence="1">The sequence shown here is derived from an EMBL/GenBank/DDBJ whole genome shotgun (WGS) entry which is preliminary data.</text>
</comment>
<evidence type="ECO:0000313" key="2">
    <source>
        <dbReference type="Proteomes" id="UP001193748"/>
    </source>
</evidence>
<protein>
    <recommendedName>
        <fullName evidence="3">Rhodanese domain-containing protein</fullName>
    </recommendedName>
</protein>
<dbReference type="AlphaFoldDB" id="A0AAX0AUS7"/>
<dbReference type="EMBL" id="JABSWW010000001">
    <property type="protein sequence ID" value="NRT86764.1"/>
    <property type="molecule type" value="Genomic_DNA"/>
</dbReference>
<organism evidence="1 2">
    <name type="scientific">Clostridium beijerinckii</name>
    <name type="common">Clostridium MP</name>
    <dbReference type="NCBI Taxonomy" id="1520"/>
    <lineage>
        <taxon>Bacteria</taxon>
        <taxon>Bacillati</taxon>
        <taxon>Bacillota</taxon>
        <taxon>Clostridia</taxon>
        <taxon>Eubacteriales</taxon>
        <taxon>Clostridiaceae</taxon>
        <taxon>Clostridium</taxon>
    </lineage>
</organism>
<dbReference type="RefSeq" id="WP_171771827.1">
    <property type="nucleotide sequence ID" value="NZ_JABFUE010000001.1"/>
</dbReference>
<sequence length="68" mass="7871">MIKNKKAVYFICNNRSWGHVGAHVWGILQEEGYLKENGGITFAGEEVMKYTDQNNNIFYGNILMKEEQ</sequence>
<evidence type="ECO:0000313" key="1">
    <source>
        <dbReference type="EMBL" id="NRT86764.1"/>
    </source>
</evidence>
<gene>
    <name evidence="1" type="ORF">B0H41_000443</name>
</gene>
<dbReference type="Proteomes" id="UP001193748">
    <property type="component" value="Unassembled WGS sequence"/>
</dbReference>
<accession>A0AAX0AUS7</accession>
<proteinExistence type="predicted"/>
<name>A0AAX0AUS7_CLOBE</name>
<reference evidence="1" key="1">
    <citation type="submission" date="2020-05" db="EMBL/GenBank/DDBJ databases">
        <authorList>
            <person name="Brown S."/>
            <person name="Huntemann M."/>
            <person name="Clum A."/>
            <person name="Spunde A."/>
            <person name="Palaniappan K."/>
            <person name="Ritter S."/>
            <person name="Mikhailova N."/>
            <person name="Chen I.-M."/>
            <person name="Stamatis D."/>
            <person name="Reddy T."/>
            <person name="O'Malley R."/>
            <person name="Daum C."/>
            <person name="Shapiro N."/>
            <person name="Ivanova N."/>
            <person name="Kyrpides N."/>
            <person name="Woyke T."/>
        </authorList>
    </citation>
    <scope>NUCLEOTIDE SEQUENCE</scope>
    <source>
        <strain evidence="1">DJ080</strain>
    </source>
</reference>
<evidence type="ECO:0008006" key="3">
    <source>
        <dbReference type="Google" id="ProtNLM"/>
    </source>
</evidence>